<dbReference type="PANTHER" id="PTHR43544">
    <property type="entry name" value="SHORT-CHAIN DEHYDROGENASE/REDUCTASE"/>
    <property type="match status" value="1"/>
</dbReference>
<evidence type="ECO:0000313" key="2">
    <source>
        <dbReference type="EMBL" id="CEL04967.1"/>
    </source>
</evidence>
<evidence type="ECO:0000313" key="3">
    <source>
        <dbReference type="Proteomes" id="UP000054771"/>
    </source>
</evidence>
<organism evidence="2 3">
    <name type="scientific">Aspergillus calidoustus</name>
    <dbReference type="NCBI Taxonomy" id="454130"/>
    <lineage>
        <taxon>Eukaryota</taxon>
        <taxon>Fungi</taxon>
        <taxon>Dikarya</taxon>
        <taxon>Ascomycota</taxon>
        <taxon>Pezizomycotina</taxon>
        <taxon>Eurotiomycetes</taxon>
        <taxon>Eurotiomycetidae</taxon>
        <taxon>Eurotiales</taxon>
        <taxon>Aspergillaceae</taxon>
        <taxon>Aspergillus</taxon>
        <taxon>Aspergillus subgen. Nidulantes</taxon>
    </lineage>
</organism>
<sequence length="172" mass="18398">MACHSLTKGQQALAELQARTPAGTLSLVELDITNDTSIMSAVESITRNHGVLEILNNNAGIALTTSQGYRASILETINTNAVSALVLTEALLPLLKRSAHPRIINVTSGLGSIADGSDPASDAYNLPFEAYRMSKAALNMATACMHANYRSFGARRWIVLTWVCKAPLSAER</sequence>
<dbReference type="Proteomes" id="UP000054771">
    <property type="component" value="Unassembled WGS sequence"/>
</dbReference>
<dbReference type="InterPro" id="IPR002347">
    <property type="entry name" value="SDR_fam"/>
</dbReference>
<proteinExistence type="inferred from homology"/>
<dbReference type="AlphaFoldDB" id="A0A0U5G1H4"/>
<accession>A0A0U5G1H4</accession>
<dbReference type="OMA" id="TACMHAN"/>
<dbReference type="GO" id="GO:0019748">
    <property type="term" value="P:secondary metabolic process"/>
    <property type="evidence" value="ECO:0007669"/>
    <property type="project" value="TreeGrafter"/>
</dbReference>
<keyword evidence="3" id="KW-1185">Reference proteome</keyword>
<protein>
    <submittedName>
        <fullName evidence="2">Uncharacterized protein</fullName>
    </submittedName>
</protein>
<dbReference type="Gene3D" id="3.40.50.720">
    <property type="entry name" value="NAD(P)-binding Rossmann-like Domain"/>
    <property type="match status" value="1"/>
</dbReference>
<dbReference type="InterPro" id="IPR036291">
    <property type="entry name" value="NAD(P)-bd_dom_sf"/>
</dbReference>
<dbReference type="PANTHER" id="PTHR43544:SF32">
    <property type="entry name" value="CHAIN DEHYDROGENASE, PUTATIVE (AFU_ORTHOLOGUE AFUA_5G01530)-RELATED"/>
    <property type="match status" value="1"/>
</dbReference>
<dbReference type="GO" id="GO:0005737">
    <property type="term" value="C:cytoplasm"/>
    <property type="evidence" value="ECO:0007669"/>
    <property type="project" value="TreeGrafter"/>
</dbReference>
<reference evidence="3" key="1">
    <citation type="journal article" date="2016" name="Genome Announc.">
        <title>Draft genome sequences of fungus Aspergillus calidoustus.</title>
        <authorList>
            <person name="Horn F."/>
            <person name="Linde J."/>
            <person name="Mattern D.J."/>
            <person name="Walther G."/>
            <person name="Guthke R."/>
            <person name="Scherlach K."/>
            <person name="Martin K."/>
            <person name="Brakhage A.A."/>
            <person name="Petzke L."/>
            <person name="Valiante V."/>
        </authorList>
    </citation>
    <scope>NUCLEOTIDE SEQUENCE [LARGE SCALE GENOMIC DNA]</scope>
    <source>
        <strain evidence="3">SF006504</strain>
    </source>
</reference>
<dbReference type="EMBL" id="CDMC01000004">
    <property type="protein sequence ID" value="CEL04967.1"/>
    <property type="molecule type" value="Genomic_DNA"/>
</dbReference>
<dbReference type="InterPro" id="IPR051468">
    <property type="entry name" value="Fungal_SecMetab_SDRs"/>
</dbReference>
<evidence type="ECO:0000256" key="1">
    <source>
        <dbReference type="ARBA" id="ARBA00006484"/>
    </source>
</evidence>
<dbReference type="OrthoDB" id="1933717at2759"/>
<dbReference type="SUPFAM" id="SSF51735">
    <property type="entry name" value="NAD(P)-binding Rossmann-fold domains"/>
    <property type="match status" value="1"/>
</dbReference>
<gene>
    <name evidence="2" type="ORF">ASPCAL06089</name>
</gene>
<dbReference type="Pfam" id="PF00106">
    <property type="entry name" value="adh_short"/>
    <property type="match status" value="1"/>
</dbReference>
<dbReference type="GO" id="GO:0016491">
    <property type="term" value="F:oxidoreductase activity"/>
    <property type="evidence" value="ECO:0007669"/>
    <property type="project" value="TreeGrafter"/>
</dbReference>
<name>A0A0U5G1H4_ASPCI</name>
<comment type="similarity">
    <text evidence="1">Belongs to the short-chain dehydrogenases/reductases (SDR) family.</text>
</comment>